<dbReference type="EMBL" id="CM047942">
    <property type="protein sequence ID" value="KAI9902191.1"/>
    <property type="molecule type" value="Genomic_DNA"/>
</dbReference>
<organism evidence="1 2">
    <name type="scientific">Trichothecium roseum</name>
    <dbReference type="NCBI Taxonomy" id="47278"/>
    <lineage>
        <taxon>Eukaryota</taxon>
        <taxon>Fungi</taxon>
        <taxon>Dikarya</taxon>
        <taxon>Ascomycota</taxon>
        <taxon>Pezizomycotina</taxon>
        <taxon>Sordariomycetes</taxon>
        <taxon>Hypocreomycetidae</taxon>
        <taxon>Hypocreales</taxon>
        <taxon>Hypocreales incertae sedis</taxon>
        <taxon>Trichothecium</taxon>
    </lineage>
</organism>
<dbReference type="Proteomes" id="UP001163324">
    <property type="component" value="Chromosome 3"/>
</dbReference>
<sequence length="491" mass="54834">MASMQPELPIELAAAAAATAAPQDVEGNKKSKDFGLDIQDPYLVKFEEPFDRDNPLHWSLRRKWAVTNVLSATGFNRILVSTVMAPALSSIADELDMSNTESILALSIYLLATAFGPLIAGPLSEVYGRQVVLHASNVWFLVWNILCGFATNKETLIAARFLTGFGASSIYALAGGVLGDVWHPHQRGPIVGGFMTDRTTWRWMFWSTSAFQAVMIVYSFTTFRETFSPVILKRRAARLRKETGDDQYQTRRERDFDRRPIWSVLARALSRPLRLLAFHPIIQVQSLISAFDYGVLYIALSSFADIWIRQYHQRVDISGLHYIAIALGEIVASQLGGKLMDLYYRRVERRSAEGQPTPEQRIPLVFPGAVIAPIGLVLYGWAAQYRLHWIVVDVGIFLACFGMQISGMPMQAYVIDVYPPETTSSALAASQLLRSLFAFLFPLFTPTMYHALGYGWGNTTVAVAGLVFMMGAPLLVMRYGQRLRTKATGRL</sequence>
<comment type="caution">
    <text evidence="1">The sequence shown here is derived from an EMBL/GenBank/DDBJ whole genome shotgun (WGS) entry which is preliminary data.</text>
</comment>
<keyword evidence="2" id="KW-1185">Reference proteome</keyword>
<gene>
    <name evidence="1" type="ORF">N3K66_004008</name>
</gene>
<accession>A0ACC0V724</accession>
<protein>
    <submittedName>
        <fullName evidence="1">Uncharacterized protein</fullName>
    </submittedName>
</protein>
<proteinExistence type="predicted"/>
<evidence type="ECO:0000313" key="1">
    <source>
        <dbReference type="EMBL" id="KAI9902191.1"/>
    </source>
</evidence>
<name>A0ACC0V724_9HYPO</name>
<reference evidence="1" key="1">
    <citation type="submission" date="2022-10" db="EMBL/GenBank/DDBJ databases">
        <title>Complete Genome of Trichothecium roseum strain YXFP-22015, a Plant Pathogen Isolated from Citrus.</title>
        <authorList>
            <person name="Wang Y."/>
            <person name="Zhu L."/>
        </authorList>
    </citation>
    <scope>NUCLEOTIDE SEQUENCE</scope>
    <source>
        <strain evidence="1">YXFP-22015</strain>
    </source>
</reference>
<evidence type="ECO:0000313" key="2">
    <source>
        <dbReference type="Proteomes" id="UP001163324"/>
    </source>
</evidence>